<dbReference type="GO" id="GO:0061709">
    <property type="term" value="P:reticulophagy"/>
    <property type="evidence" value="ECO:0000318"/>
    <property type="project" value="GO_Central"/>
</dbReference>
<sequence length="1124" mass="124296">MLIHVAQNGKKFELDCQASTSVDVVQKALATLMGVPPAEQMLICRDLRLEPSRTLGHYGLPAEDKHVFLFNRSSLVADAPIPEADLVDDVELELPGEPSRLEIGHPLDESPNPLLRALPSYERQFRYHYQKAQAIWRGSQQRYDLCRQLFAEMEVQAMAIQTARGNMDIYYSHMKQRYDEFTRSCQEQHRKHSDILGNFERDMERLRNTELHPVLKTESRSTLLDCLNDQGIRKWADDCATSHTHFEAKVGELRAQFTGLQRNVEDLKMTEPDVDLEHIEDQMDEHQAAVDEQASILQSLSKDLNTVKKLVEDCVSGQLTSSLRPLDAVAALDPMSEVHINNHLPTVEHCDARLSGLVQHMNKCKVAMTRCVHTQLQSVAALQRRIRDMRNQLVGYREAMQRQEEVFAELLLVRKVASSYRACLAEVVRRKAYAELYTRKAGQLAERMARDRDAEVARREEFMRQQGLLPREILEGMGLSGVPSQCEVNVPTFDSSLLDIDVADLQNLAQIGGVPEERPKSRLGGGSRQLSASMSGSGAMITSTMVGSQKAGAFEGGGDVSIMTGVERRETSVEGGVAGGGYDMEVENAWLRSEYAAAVAMLCTLEEEEEAGGEESAEPAPPRRREAAQRVSEALRRKDEHAQFLQESLARQKQQLEAYEQRIREVEAQLSEQHKKSHQALGEASGTAEGGSVVTAEKGGDMGGEDVTSLEKSNPSERVEEARPAGLDQTMVDATLGETRMLESGMGSVVRDMEEGGVSASQEGGGASGRVEEAGGKRTEPKDEADTARHKASGADVAHDVTLRRELHQLQEALSHRTAACVDAEGRVQALTAEVADLNTQLKRNADLLSECQVNCAHLENHLHEARETAQTNLVTAERRGKEYDSLRAKSVRMHGLLDRLNRCLAAPSDAFPEALSNLAASLSNGGLGRAEDEEVFVGSVRQLAEQVNQLVQQRGDLLARIQHAEDAKARLVKQVEVASEKLRSLAVKHERAVQIGKEKICFTSFNVHELAVFLPNGVGHYEAVNCNCPYYFLAEESVLLFRHHQPESAHKYIVGQIVHIDHNVTRPPSPESMAGGLIEGKNEGGGRGPRWNPFGLPLGTDYFVVTVAMVPDLTTSLQRVTSS</sequence>
<dbReference type="Pfam" id="PF04108">
    <property type="entry name" value="ATG17_like"/>
    <property type="match status" value="1"/>
</dbReference>
<dbReference type="Gene3D" id="3.10.20.90">
    <property type="entry name" value="Phosphatidylinositol 3-kinase Catalytic Subunit, Chain A, domain 1"/>
    <property type="match status" value="1"/>
</dbReference>
<feature type="compositionally biased region" description="Basic and acidic residues" evidence="6">
    <location>
        <begin position="770"/>
        <end position="789"/>
    </location>
</feature>
<feature type="region of interest" description="Disordered" evidence="6">
    <location>
        <begin position="515"/>
        <end position="534"/>
    </location>
</feature>
<keyword evidence="1" id="KW-0813">Transport</keyword>
<feature type="compositionally biased region" description="Basic and acidic residues" evidence="6">
    <location>
        <begin position="714"/>
        <end position="723"/>
    </location>
</feature>
<reference evidence="8 9" key="1">
    <citation type="journal article" date="2014" name="Nat. Commun.">
        <title>Klebsormidium flaccidum genome reveals primary factors for plant terrestrial adaptation.</title>
        <authorList>
            <person name="Hori K."/>
            <person name="Maruyama F."/>
            <person name="Fujisawa T."/>
            <person name="Togashi T."/>
            <person name="Yamamoto N."/>
            <person name="Seo M."/>
            <person name="Sato S."/>
            <person name="Yamada T."/>
            <person name="Mori H."/>
            <person name="Tajima N."/>
            <person name="Moriyama T."/>
            <person name="Ikeuchi M."/>
            <person name="Watanabe M."/>
            <person name="Wada H."/>
            <person name="Kobayashi K."/>
            <person name="Saito M."/>
            <person name="Masuda T."/>
            <person name="Sasaki-Sekimoto Y."/>
            <person name="Mashiguchi K."/>
            <person name="Awai K."/>
            <person name="Shimojima M."/>
            <person name="Masuda S."/>
            <person name="Iwai M."/>
            <person name="Nobusawa T."/>
            <person name="Narise T."/>
            <person name="Kondo S."/>
            <person name="Saito H."/>
            <person name="Sato R."/>
            <person name="Murakawa M."/>
            <person name="Ihara Y."/>
            <person name="Oshima-Yamada Y."/>
            <person name="Ohtaka K."/>
            <person name="Satoh M."/>
            <person name="Sonobe K."/>
            <person name="Ishii M."/>
            <person name="Ohtani R."/>
            <person name="Kanamori-Sato M."/>
            <person name="Honoki R."/>
            <person name="Miyazaki D."/>
            <person name="Mochizuki H."/>
            <person name="Umetsu J."/>
            <person name="Higashi K."/>
            <person name="Shibata D."/>
            <person name="Kamiya Y."/>
            <person name="Sato N."/>
            <person name="Nakamura Y."/>
            <person name="Tabata S."/>
            <person name="Ida S."/>
            <person name="Kurokawa K."/>
            <person name="Ohta H."/>
        </authorList>
    </citation>
    <scope>NUCLEOTIDE SEQUENCE [LARGE SCALE GENOMIC DNA]</scope>
    <source>
        <strain evidence="8 9">NIES-2285</strain>
    </source>
</reference>
<dbReference type="GO" id="GO:0019901">
    <property type="term" value="F:protein kinase binding"/>
    <property type="evidence" value="ECO:0000318"/>
    <property type="project" value="GO_Central"/>
</dbReference>
<feature type="compositionally biased region" description="Acidic residues" evidence="6">
    <location>
        <begin position="607"/>
        <end position="617"/>
    </location>
</feature>
<gene>
    <name evidence="8" type="ORF">KFL_000580200</name>
</gene>
<evidence type="ECO:0000259" key="7">
    <source>
        <dbReference type="PROSITE" id="PS50053"/>
    </source>
</evidence>
<feature type="coiled-coil region" evidence="5">
    <location>
        <begin position="379"/>
        <end position="406"/>
    </location>
</feature>
<feature type="domain" description="Ubiquitin-like" evidence="7">
    <location>
        <begin position="1"/>
        <end position="60"/>
    </location>
</feature>
<dbReference type="GO" id="GO:1990316">
    <property type="term" value="C:Atg1/ULK1 kinase complex"/>
    <property type="evidence" value="ECO:0000318"/>
    <property type="project" value="GO_Central"/>
</dbReference>
<dbReference type="SUPFAM" id="SSF54236">
    <property type="entry name" value="Ubiquitin-like"/>
    <property type="match status" value="1"/>
</dbReference>
<dbReference type="GO" id="GO:0060090">
    <property type="term" value="F:molecular adaptor activity"/>
    <property type="evidence" value="ECO:0000318"/>
    <property type="project" value="GO_Central"/>
</dbReference>
<keyword evidence="9" id="KW-1185">Reference proteome</keyword>
<dbReference type="STRING" id="105231.A0A1Y1HVS9"/>
<dbReference type="OrthoDB" id="447953at2759"/>
<keyword evidence="8" id="KW-0238">DNA-binding</keyword>
<dbReference type="GO" id="GO:0000422">
    <property type="term" value="P:autophagy of mitochondrion"/>
    <property type="evidence" value="ECO:0000318"/>
    <property type="project" value="GO_Central"/>
</dbReference>
<evidence type="ECO:0000256" key="4">
    <source>
        <dbReference type="ARBA" id="ARBA00023054"/>
    </source>
</evidence>
<dbReference type="OMA" id="GLRWYLI"/>
<feature type="coiled-coil region" evidence="5">
    <location>
        <begin position="821"/>
        <end position="869"/>
    </location>
</feature>
<keyword evidence="4 5" id="KW-0175">Coiled coil</keyword>
<dbReference type="GO" id="GO:0000045">
    <property type="term" value="P:autophagosome assembly"/>
    <property type="evidence" value="ECO:0000318"/>
    <property type="project" value="GO_Central"/>
</dbReference>
<accession>A0A1Y1HVS9</accession>
<dbReference type="PANTHER" id="PTHR13222:SF1">
    <property type="entry name" value="RB1-INDUCIBLE COILED-COIL PROTEIN 1"/>
    <property type="match status" value="1"/>
</dbReference>
<keyword evidence="3" id="KW-0072">Autophagy</keyword>
<evidence type="ECO:0000256" key="1">
    <source>
        <dbReference type="ARBA" id="ARBA00022448"/>
    </source>
</evidence>
<dbReference type="PANTHER" id="PTHR13222">
    <property type="entry name" value="RB1-INDUCIBLE COILED-COIL"/>
    <property type="match status" value="1"/>
</dbReference>
<dbReference type="PROSITE" id="PS50053">
    <property type="entry name" value="UBIQUITIN_2"/>
    <property type="match status" value="1"/>
</dbReference>
<dbReference type="GO" id="GO:0034727">
    <property type="term" value="P:piecemeal microautophagy of the nucleus"/>
    <property type="evidence" value="ECO:0000318"/>
    <property type="project" value="GO_Central"/>
</dbReference>
<evidence type="ECO:0000256" key="6">
    <source>
        <dbReference type="SAM" id="MobiDB-lite"/>
    </source>
</evidence>
<dbReference type="CDD" id="cd17039">
    <property type="entry name" value="Ubl_ubiquitin_like"/>
    <property type="match status" value="1"/>
</dbReference>
<dbReference type="InterPro" id="IPR029071">
    <property type="entry name" value="Ubiquitin-like_domsf"/>
</dbReference>
<dbReference type="GO" id="GO:0015031">
    <property type="term" value="P:protein transport"/>
    <property type="evidence" value="ECO:0007669"/>
    <property type="project" value="UniProtKB-KW"/>
</dbReference>
<name>A0A1Y1HVS9_KLENI</name>
<evidence type="ECO:0000256" key="5">
    <source>
        <dbReference type="SAM" id="Coils"/>
    </source>
</evidence>
<organism evidence="8 9">
    <name type="scientific">Klebsormidium nitens</name>
    <name type="common">Green alga</name>
    <name type="synonym">Ulothrix nitens</name>
    <dbReference type="NCBI Taxonomy" id="105231"/>
    <lineage>
        <taxon>Eukaryota</taxon>
        <taxon>Viridiplantae</taxon>
        <taxon>Streptophyta</taxon>
        <taxon>Klebsormidiophyceae</taxon>
        <taxon>Klebsormidiales</taxon>
        <taxon>Klebsormidiaceae</taxon>
        <taxon>Klebsormidium</taxon>
    </lineage>
</organism>
<protein>
    <submittedName>
        <fullName evidence="8">DNA-binding transcription factor</fullName>
    </submittedName>
</protein>
<dbReference type="InterPro" id="IPR045326">
    <property type="entry name" value="ATG17-like_dom"/>
</dbReference>
<dbReference type="Pfam" id="PF10377">
    <property type="entry name" value="ATG11"/>
    <property type="match status" value="1"/>
</dbReference>
<evidence type="ECO:0000313" key="9">
    <source>
        <dbReference type="Proteomes" id="UP000054558"/>
    </source>
</evidence>
<feature type="region of interest" description="Disordered" evidence="6">
    <location>
        <begin position="670"/>
        <end position="729"/>
    </location>
</feature>
<dbReference type="SMART" id="SM00213">
    <property type="entry name" value="UBQ"/>
    <property type="match status" value="1"/>
</dbReference>
<dbReference type="GO" id="GO:0000425">
    <property type="term" value="P:pexophagy"/>
    <property type="evidence" value="ECO:0000318"/>
    <property type="project" value="GO_Central"/>
</dbReference>
<dbReference type="InterPro" id="IPR000626">
    <property type="entry name" value="Ubiquitin-like_dom"/>
</dbReference>
<feature type="coiled-coil region" evidence="5">
    <location>
        <begin position="941"/>
        <end position="982"/>
    </location>
</feature>
<evidence type="ECO:0000256" key="2">
    <source>
        <dbReference type="ARBA" id="ARBA00022927"/>
    </source>
</evidence>
<dbReference type="Pfam" id="PF00240">
    <property type="entry name" value="ubiquitin"/>
    <property type="match status" value="1"/>
</dbReference>
<dbReference type="InterPro" id="IPR019460">
    <property type="entry name" value="Atg11_C"/>
</dbReference>
<dbReference type="AlphaFoldDB" id="A0A1Y1HVS9"/>
<dbReference type="GO" id="GO:0034045">
    <property type="term" value="C:phagophore assembly site membrane"/>
    <property type="evidence" value="ECO:0000318"/>
    <property type="project" value="GO_Central"/>
</dbReference>
<keyword evidence="2" id="KW-0653">Protein transport</keyword>
<dbReference type="GO" id="GO:0034517">
    <property type="term" value="P:ribophagy"/>
    <property type="evidence" value="ECO:0000318"/>
    <property type="project" value="GO_Central"/>
</dbReference>
<evidence type="ECO:0000313" key="8">
    <source>
        <dbReference type="EMBL" id="GAQ80626.1"/>
    </source>
</evidence>
<dbReference type="GO" id="GO:0003677">
    <property type="term" value="F:DNA binding"/>
    <property type="evidence" value="ECO:0007669"/>
    <property type="project" value="UniProtKB-KW"/>
</dbReference>
<proteinExistence type="predicted"/>
<dbReference type="EMBL" id="DF237007">
    <property type="protein sequence ID" value="GAQ80626.1"/>
    <property type="molecule type" value="Genomic_DNA"/>
</dbReference>
<feature type="region of interest" description="Disordered" evidence="6">
    <location>
        <begin position="755"/>
        <end position="796"/>
    </location>
</feature>
<feature type="region of interest" description="Disordered" evidence="6">
    <location>
        <begin position="607"/>
        <end position="636"/>
    </location>
</feature>
<dbReference type="Proteomes" id="UP000054558">
    <property type="component" value="Unassembled WGS sequence"/>
</dbReference>
<evidence type="ECO:0000256" key="3">
    <source>
        <dbReference type="ARBA" id="ARBA00023006"/>
    </source>
</evidence>
<feature type="compositionally biased region" description="Basic and acidic residues" evidence="6">
    <location>
        <begin position="621"/>
        <end position="636"/>
    </location>
</feature>
<dbReference type="InterPro" id="IPR040040">
    <property type="entry name" value="ATG11"/>
</dbReference>